<evidence type="ECO:0000256" key="1">
    <source>
        <dbReference type="SAM" id="Phobius"/>
    </source>
</evidence>
<proteinExistence type="predicted"/>
<keyword evidence="1" id="KW-0472">Membrane</keyword>
<keyword evidence="1" id="KW-0812">Transmembrane</keyword>
<dbReference type="EMBL" id="SJPF01000001">
    <property type="protein sequence ID" value="TWT38472.1"/>
    <property type="molecule type" value="Genomic_DNA"/>
</dbReference>
<feature type="transmembrane region" description="Helical" evidence="1">
    <location>
        <begin position="20"/>
        <end position="38"/>
    </location>
</feature>
<organism evidence="2 3">
    <name type="scientific">Blastopirellula retiformator</name>
    <dbReference type="NCBI Taxonomy" id="2527970"/>
    <lineage>
        <taxon>Bacteria</taxon>
        <taxon>Pseudomonadati</taxon>
        <taxon>Planctomycetota</taxon>
        <taxon>Planctomycetia</taxon>
        <taxon>Pirellulales</taxon>
        <taxon>Pirellulaceae</taxon>
        <taxon>Blastopirellula</taxon>
    </lineage>
</organism>
<name>A0A5C5VL82_9BACT</name>
<comment type="caution">
    <text evidence="2">The sequence shown here is derived from an EMBL/GenBank/DDBJ whole genome shotgun (WGS) entry which is preliminary data.</text>
</comment>
<evidence type="ECO:0000313" key="2">
    <source>
        <dbReference type="EMBL" id="TWT38472.1"/>
    </source>
</evidence>
<dbReference type="AlphaFoldDB" id="A0A5C5VL82"/>
<protein>
    <submittedName>
        <fullName evidence="2">Uncharacterized protein</fullName>
    </submittedName>
</protein>
<keyword evidence="3" id="KW-1185">Reference proteome</keyword>
<accession>A0A5C5VL82</accession>
<gene>
    <name evidence="2" type="ORF">Enr8_01640</name>
</gene>
<reference evidence="2 3" key="1">
    <citation type="submission" date="2019-02" db="EMBL/GenBank/DDBJ databases">
        <title>Deep-cultivation of Planctomycetes and their phenomic and genomic characterization uncovers novel biology.</title>
        <authorList>
            <person name="Wiegand S."/>
            <person name="Jogler M."/>
            <person name="Boedeker C."/>
            <person name="Pinto D."/>
            <person name="Vollmers J."/>
            <person name="Rivas-Marin E."/>
            <person name="Kohn T."/>
            <person name="Peeters S.H."/>
            <person name="Heuer A."/>
            <person name="Rast P."/>
            <person name="Oberbeckmann S."/>
            <person name="Bunk B."/>
            <person name="Jeske O."/>
            <person name="Meyerdierks A."/>
            <person name="Storesund J.E."/>
            <person name="Kallscheuer N."/>
            <person name="Luecker S."/>
            <person name="Lage O.M."/>
            <person name="Pohl T."/>
            <person name="Merkel B.J."/>
            <person name="Hornburger P."/>
            <person name="Mueller R.-W."/>
            <person name="Bruemmer F."/>
            <person name="Labrenz M."/>
            <person name="Spormann A.M."/>
            <person name="Op Den Camp H."/>
            <person name="Overmann J."/>
            <person name="Amann R."/>
            <person name="Jetten M.S.M."/>
            <person name="Mascher T."/>
            <person name="Medema M.H."/>
            <person name="Devos D.P."/>
            <person name="Kaster A.-K."/>
            <person name="Ovreas L."/>
            <person name="Rohde M."/>
            <person name="Galperin M.Y."/>
            <person name="Jogler C."/>
        </authorList>
    </citation>
    <scope>NUCLEOTIDE SEQUENCE [LARGE SCALE GENOMIC DNA]</scope>
    <source>
        <strain evidence="2 3">Enr8</strain>
    </source>
</reference>
<evidence type="ECO:0000313" key="3">
    <source>
        <dbReference type="Proteomes" id="UP000318878"/>
    </source>
</evidence>
<sequence length="197" mass="21726">MPGYVDTSAKTKRRTRFARWPLACLIVGFASAGTTFLVCQSSSLANWYSPPKPSLLIGLPLVGDAVYGEPEGELLLSDGSGRHLTGKVTYGIRNLLSSRSIVVQFPAKAGYLRDSVGAYRTVDPERWPSFAKQSILIVIPPDETVAFDDTYNGIFSNDAQSETDEWCFVFSSDEPAKEQGELYFGCLSFQTSWESRD</sequence>
<keyword evidence="1" id="KW-1133">Transmembrane helix</keyword>
<dbReference type="Proteomes" id="UP000318878">
    <property type="component" value="Unassembled WGS sequence"/>
</dbReference>